<comment type="caution">
    <text evidence="3">The sequence shown here is derived from an EMBL/GenBank/DDBJ whole genome shotgun (WGS) entry which is preliminary data.</text>
</comment>
<evidence type="ECO:0000313" key="3">
    <source>
        <dbReference type="EMBL" id="MBB5157928.1"/>
    </source>
</evidence>
<sequence length="53" mass="5583">MITKELRRITLGVASALLLSSGVALAHTAAPAAPEPPLRCEDHVSSHRPGDLR</sequence>
<proteinExistence type="predicted"/>
<feature type="signal peptide" evidence="2">
    <location>
        <begin position="1"/>
        <end position="26"/>
    </location>
</feature>
<feature type="chain" id="PRO_5039445223" evidence="2">
    <location>
        <begin position="27"/>
        <end position="53"/>
    </location>
</feature>
<accession>A0A840QGP5</accession>
<evidence type="ECO:0000256" key="2">
    <source>
        <dbReference type="SAM" id="SignalP"/>
    </source>
</evidence>
<reference evidence="3 4" key="1">
    <citation type="submission" date="2020-08" db="EMBL/GenBank/DDBJ databases">
        <title>Sequencing the genomes of 1000 actinobacteria strains.</title>
        <authorList>
            <person name="Klenk H.-P."/>
        </authorList>
    </citation>
    <scope>NUCLEOTIDE SEQUENCE [LARGE SCALE GENOMIC DNA]</scope>
    <source>
        <strain evidence="3 4">DSM 45584</strain>
    </source>
</reference>
<protein>
    <submittedName>
        <fullName evidence="3">Uncharacterized protein</fullName>
    </submittedName>
</protein>
<feature type="compositionally biased region" description="Basic and acidic residues" evidence="1">
    <location>
        <begin position="38"/>
        <end position="53"/>
    </location>
</feature>
<dbReference type="Proteomes" id="UP000584374">
    <property type="component" value="Unassembled WGS sequence"/>
</dbReference>
<evidence type="ECO:0000313" key="4">
    <source>
        <dbReference type="Proteomes" id="UP000584374"/>
    </source>
</evidence>
<dbReference type="RefSeq" id="WP_184728766.1">
    <property type="nucleotide sequence ID" value="NZ_JACHIW010000001.1"/>
</dbReference>
<name>A0A840QGP5_9PSEU</name>
<keyword evidence="2" id="KW-0732">Signal</keyword>
<keyword evidence="4" id="KW-1185">Reference proteome</keyword>
<dbReference type="EMBL" id="JACHIW010000001">
    <property type="protein sequence ID" value="MBB5157928.1"/>
    <property type="molecule type" value="Genomic_DNA"/>
</dbReference>
<evidence type="ECO:0000256" key="1">
    <source>
        <dbReference type="SAM" id="MobiDB-lite"/>
    </source>
</evidence>
<dbReference type="AlphaFoldDB" id="A0A840QGP5"/>
<gene>
    <name evidence="3" type="ORF">BJ970_005462</name>
</gene>
<organism evidence="3 4">
    <name type="scientific">Saccharopolyspora phatthalungensis</name>
    <dbReference type="NCBI Taxonomy" id="664693"/>
    <lineage>
        <taxon>Bacteria</taxon>
        <taxon>Bacillati</taxon>
        <taxon>Actinomycetota</taxon>
        <taxon>Actinomycetes</taxon>
        <taxon>Pseudonocardiales</taxon>
        <taxon>Pseudonocardiaceae</taxon>
        <taxon>Saccharopolyspora</taxon>
    </lineage>
</organism>
<feature type="region of interest" description="Disordered" evidence="1">
    <location>
        <begin position="30"/>
        <end position="53"/>
    </location>
</feature>